<evidence type="ECO:0000256" key="1">
    <source>
        <dbReference type="ARBA" id="ARBA00004123"/>
    </source>
</evidence>
<feature type="domain" description="BZIP" evidence="10">
    <location>
        <begin position="313"/>
        <end position="364"/>
    </location>
</feature>
<dbReference type="PANTHER" id="PTHR22952">
    <property type="entry name" value="CAMP-RESPONSE ELEMENT BINDING PROTEIN-RELATED"/>
    <property type="match status" value="1"/>
</dbReference>
<protein>
    <recommendedName>
        <fullName evidence="10">BZIP domain-containing protein</fullName>
    </recommendedName>
</protein>
<evidence type="ECO:0000256" key="3">
    <source>
        <dbReference type="ARBA" id="ARBA00023015"/>
    </source>
</evidence>
<evidence type="ECO:0000256" key="8">
    <source>
        <dbReference type="SAM" id="Coils"/>
    </source>
</evidence>
<dbReference type="PROSITE" id="PS50217">
    <property type="entry name" value="BZIP"/>
    <property type="match status" value="1"/>
</dbReference>
<comment type="caution">
    <text evidence="11">The sequence shown here is derived from an EMBL/GenBank/DDBJ whole genome shotgun (WGS) entry which is preliminary data.</text>
</comment>
<evidence type="ECO:0000256" key="7">
    <source>
        <dbReference type="ARBA" id="ARBA00061369"/>
    </source>
</evidence>
<dbReference type="InterPro" id="IPR004827">
    <property type="entry name" value="bZIP"/>
</dbReference>
<evidence type="ECO:0000256" key="5">
    <source>
        <dbReference type="ARBA" id="ARBA00023163"/>
    </source>
</evidence>
<keyword evidence="6" id="KW-0539">Nucleus</keyword>
<organism evidence="11 12">
    <name type="scientific">Tagetes erecta</name>
    <name type="common">African marigold</name>
    <dbReference type="NCBI Taxonomy" id="13708"/>
    <lineage>
        <taxon>Eukaryota</taxon>
        <taxon>Viridiplantae</taxon>
        <taxon>Streptophyta</taxon>
        <taxon>Embryophyta</taxon>
        <taxon>Tracheophyta</taxon>
        <taxon>Spermatophyta</taxon>
        <taxon>Magnoliopsida</taxon>
        <taxon>eudicotyledons</taxon>
        <taxon>Gunneridae</taxon>
        <taxon>Pentapetalae</taxon>
        <taxon>asterids</taxon>
        <taxon>campanulids</taxon>
        <taxon>Asterales</taxon>
        <taxon>Asteraceae</taxon>
        <taxon>Asteroideae</taxon>
        <taxon>Heliantheae alliance</taxon>
        <taxon>Tageteae</taxon>
        <taxon>Tagetes</taxon>
    </lineage>
</organism>
<dbReference type="GO" id="GO:0009738">
    <property type="term" value="P:abscisic acid-activated signaling pathway"/>
    <property type="evidence" value="ECO:0007669"/>
    <property type="project" value="UniProtKB-KW"/>
</dbReference>
<dbReference type="PROSITE" id="PS00036">
    <property type="entry name" value="BZIP_BASIC"/>
    <property type="match status" value="1"/>
</dbReference>
<dbReference type="GO" id="GO:0045893">
    <property type="term" value="P:positive regulation of DNA-templated transcription"/>
    <property type="evidence" value="ECO:0007669"/>
    <property type="project" value="InterPro"/>
</dbReference>
<dbReference type="SUPFAM" id="SSF57959">
    <property type="entry name" value="Leucine zipper domain"/>
    <property type="match status" value="1"/>
</dbReference>
<evidence type="ECO:0000313" key="11">
    <source>
        <dbReference type="EMBL" id="KAK1433485.1"/>
    </source>
</evidence>
<evidence type="ECO:0000256" key="4">
    <source>
        <dbReference type="ARBA" id="ARBA00023125"/>
    </source>
</evidence>
<evidence type="ECO:0000256" key="2">
    <source>
        <dbReference type="ARBA" id="ARBA00022682"/>
    </source>
</evidence>
<comment type="subcellular location">
    <subcellularLocation>
        <location evidence="1">Nucleus</location>
    </subcellularLocation>
</comment>
<dbReference type="GO" id="GO:0005634">
    <property type="term" value="C:nucleus"/>
    <property type="evidence" value="ECO:0007669"/>
    <property type="project" value="UniProtKB-SubCell"/>
</dbReference>
<dbReference type="PANTHER" id="PTHR22952:SF461">
    <property type="entry name" value="ABSCISIC ACID RESPONSIVE ELEMENT-BINDING FACTOR 1-RELATED"/>
    <property type="match status" value="1"/>
</dbReference>
<dbReference type="InterPro" id="IPR043452">
    <property type="entry name" value="BZIP46-like"/>
</dbReference>
<gene>
    <name evidence="11" type="ORF">QVD17_10395</name>
</gene>
<dbReference type="FunFam" id="1.20.5.170:FF:000048">
    <property type="entry name" value="ABSCISIC ACID-INSENSITIVE 5-like protein 5"/>
    <property type="match status" value="1"/>
</dbReference>
<dbReference type="SMART" id="SM00338">
    <property type="entry name" value="BRLZ"/>
    <property type="match status" value="1"/>
</dbReference>
<comment type="similarity">
    <text evidence="7">Belongs to the bZIP family. ABI5 subfamily.</text>
</comment>
<keyword evidence="5" id="KW-0804">Transcription</keyword>
<dbReference type="Proteomes" id="UP001229421">
    <property type="component" value="Unassembled WGS sequence"/>
</dbReference>
<name>A0AAD8NZG9_TARER</name>
<dbReference type="GO" id="GO:0003677">
    <property type="term" value="F:DNA binding"/>
    <property type="evidence" value="ECO:0007669"/>
    <property type="project" value="UniProtKB-KW"/>
</dbReference>
<accession>A0AAD8NZG9</accession>
<keyword evidence="3" id="KW-0805">Transcription regulation</keyword>
<feature type="region of interest" description="Disordered" evidence="9">
    <location>
        <begin position="375"/>
        <end position="394"/>
    </location>
</feature>
<keyword evidence="2" id="KW-0938">Abscisic acid signaling pathway</keyword>
<feature type="compositionally biased region" description="Polar residues" evidence="9">
    <location>
        <begin position="1"/>
        <end position="16"/>
    </location>
</feature>
<dbReference type="CDD" id="cd14707">
    <property type="entry name" value="bZIP_plant_BZIP46"/>
    <property type="match status" value="1"/>
</dbReference>
<dbReference type="InterPro" id="IPR046347">
    <property type="entry name" value="bZIP_sf"/>
</dbReference>
<reference evidence="11" key="1">
    <citation type="journal article" date="2023" name="bioRxiv">
        <title>Improved chromosome-level genome assembly for marigold (Tagetes erecta).</title>
        <authorList>
            <person name="Jiang F."/>
            <person name="Yuan L."/>
            <person name="Wang S."/>
            <person name="Wang H."/>
            <person name="Xu D."/>
            <person name="Wang A."/>
            <person name="Fan W."/>
        </authorList>
    </citation>
    <scope>NUCLEOTIDE SEQUENCE</scope>
    <source>
        <strain evidence="11">WSJ</strain>
        <tissue evidence="11">Leaf</tissue>
    </source>
</reference>
<feature type="coiled-coil region" evidence="8">
    <location>
        <begin position="334"/>
        <end position="368"/>
    </location>
</feature>
<dbReference type="Gene3D" id="1.20.5.170">
    <property type="match status" value="1"/>
</dbReference>
<feature type="region of interest" description="Disordered" evidence="9">
    <location>
        <begin position="1"/>
        <end position="25"/>
    </location>
</feature>
<evidence type="ECO:0000256" key="9">
    <source>
        <dbReference type="SAM" id="MobiDB-lite"/>
    </source>
</evidence>
<evidence type="ECO:0000256" key="6">
    <source>
        <dbReference type="ARBA" id="ARBA00023242"/>
    </source>
</evidence>
<proteinExistence type="inferred from homology"/>
<dbReference type="AlphaFoldDB" id="A0AAD8NZG9"/>
<evidence type="ECO:0000313" key="12">
    <source>
        <dbReference type="Proteomes" id="UP001229421"/>
    </source>
</evidence>
<dbReference type="Pfam" id="PF00170">
    <property type="entry name" value="bZIP_1"/>
    <property type="match status" value="1"/>
</dbReference>
<evidence type="ECO:0000259" key="10">
    <source>
        <dbReference type="PROSITE" id="PS50217"/>
    </source>
</evidence>
<sequence length="394" mass="42788">MNYKNFGNQPMDNRTGTGRPPGNFPITRQGSIYSLTFDELQNTMGSIGKDFGSMNMDELLKNIWNAEEMQTTGINTNTNTATGVADRGGMSGTSLQRQGSLTLPRTLSQKTVDEVWKDLSKEYNNGFGQPDLPQRQQTLGEMTLEEFLVKAGVVREDAQFGGIGFQPVMGQLQNGGIDNSGVNQISFQSGNLPLSGNGVRSAQTQQPPLFPKQANVPYAGPPMGIPTGNQSVIRNGVVGLSDPVMNNNLVSGVGQMGGLGGTGGVTVAAGSPAVSSDGLTKSNGGDMSSVSPVPYVFNGAFRGRKNGAIEKVVERRQRRMIKNRESAARSRARKQAYTMELEAEVSELKQKNQELKRKQEEMLKMQKDQVMEMMNMQQPGTKRNRLKKTISGPW</sequence>
<dbReference type="GO" id="GO:0003700">
    <property type="term" value="F:DNA-binding transcription factor activity"/>
    <property type="evidence" value="ECO:0007669"/>
    <property type="project" value="InterPro"/>
</dbReference>
<keyword evidence="4" id="KW-0238">DNA-binding</keyword>
<keyword evidence="12" id="KW-1185">Reference proteome</keyword>
<keyword evidence="8" id="KW-0175">Coiled coil</keyword>
<dbReference type="EMBL" id="JAUHHV010000002">
    <property type="protein sequence ID" value="KAK1433485.1"/>
    <property type="molecule type" value="Genomic_DNA"/>
</dbReference>